<sequence length="116" mass="13530">MFHVQKSVTRKIKIKQKIFRLCLNEINIEKERQGAKKCLEIQVMKIKLLSGKSYSEASVSTTVHISIPEIDRGRRDSKSVLAVIMENTGEGFFRLGTRDSRIKQLYFRSQFHICFH</sequence>
<evidence type="ECO:0000313" key="1">
    <source>
        <dbReference type="EMBL" id="GFU51361.1"/>
    </source>
</evidence>
<organism evidence="1 2">
    <name type="scientific">Nephila pilipes</name>
    <name type="common">Giant wood spider</name>
    <name type="synonym">Nephila maculata</name>
    <dbReference type="NCBI Taxonomy" id="299642"/>
    <lineage>
        <taxon>Eukaryota</taxon>
        <taxon>Metazoa</taxon>
        <taxon>Ecdysozoa</taxon>
        <taxon>Arthropoda</taxon>
        <taxon>Chelicerata</taxon>
        <taxon>Arachnida</taxon>
        <taxon>Araneae</taxon>
        <taxon>Araneomorphae</taxon>
        <taxon>Entelegynae</taxon>
        <taxon>Araneoidea</taxon>
        <taxon>Nephilidae</taxon>
        <taxon>Nephila</taxon>
    </lineage>
</organism>
<comment type="caution">
    <text evidence="1">The sequence shown here is derived from an EMBL/GenBank/DDBJ whole genome shotgun (WGS) entry which is preliminary data.</text>
</comment>
<dbReference type="Proteomes" id="UP000887013">
    <property type="component" value="Unassembled WGS sequence"/>
</dbReference>
<evidence type="ECO:0000313" key="2">
    <source>
        <dbReference type="Proteomes" id="UP000887013"/>
    </source>
</evidence>
<dbReference type="AlphaFoldDB" id="A0A8X6UQX2"/>
<accession>A0A8X6UQX2</accession>
<keyword evidence="2" id="KW-1185">Reference proteome</keyword>
<dbReference type="EMBL" id="BMAW01038217">
    <property type="protein sequence ID" value="GFU51361.1"/>
    <property type="molecule type" value="Genomic_DNA"/>
</dbReference>
<dbReference type="OrthoDB" id="6422270at2759"/>
<name>A0A8X6UQX2_NEPPI</name>
<protein>
    <submittedName>
        <fullName evidence="1">KRAB-A domain-containing protein 2</fullName>
    </submittedName>
</protein>
<proteinExistence type="predicted"/>
<gene>
    <name evidence="1" type="primary">KRBA2_29</name>
    <name evidence="1" type="ORF">NPIL_287021</name>
</gene>
<reference evidence="1" key="1">
    <citation type="submission" date="2020-08" db="EMBL/GenBank/DDBJ databases">
        <title>Multicomponent nature underlies the extraordinary mechanical properties of spider dragline silk.</title>
        <authorList>
            <person name="Kono N."/>
            <person name="Nakamura H."/>
            <person name="Mori M."/>
            <person name="Yoshida Y."/>
            <person name="Ohtoshi R."/>
            <person name="Malay A.D."/>
            <person name="Moran D.A.P."/>
            <person name="Tomita M."/>
            <person name="Numata K."/>
            <person name="Arakawa K."/>
        </authorList>
    </citation>
    <scope>NUCLEOTIDE SEQUENCE</scope>
</reference>